<comment type="caution">
    <text evidence="2">The sequence shown here is derived from an EMBL/GenBank/DDBJ whole genome shotgun (WGS) entry which is preliminary data.</text>
</comment>
<keyword evidence="1" id="KW-0472">Membrane</keyword>
<protein>
    <submittedName>
        <fullName evidence="2">DUF4407 domain-containing protein</fullName>
    </submittedName>
</protein>
<dbReference type="Pfam" id="PF14362">
    <property type="entry name" value="DUF4407"/>
    <property type="match status" value="1"/>
</dbReference>
<evidence type="ECO:0000256" key="1">
    <source>
        <dbReference type="SAM" id="Phobius"/>
    </source>
</evidence>
<feature type="transmembrane region" description="Helical" evidence="1">
    <location>
        <begin position="296"/>
        <end position="318"/>
    </location>
</feature>
<dbReference type="RefSeq" id="WP_377142172.1">
    <property type="nucleotide sequence ID" value="NZ_JBHTIA010000006.1"/>
</dbReference>
<sequence>MENNFYEHKRSTRLMRLFWKAAGADRYILERSTYGDQVKYVCLGGIIMATGVMAAIAGGYAFYTIFEPKGNAIDSFQTVSGIEGSYDRTDIATAIKACIFGLIWGAIIFNIDRFIVTSTGKGDGTEAITRKELVGALPRLIMGAIIALTISKPVEIRMFKTEIDVALHEKQIQQQQLYKANIDSIFKGEIKKKELTQERFFKRIHDLDVISDTLRSRIAWENSHGGCKGKCLLFIDQRKQNQEEKQTIENDPEFKKVRSELDGLEKERSRKLAESDKVAAGLDGLLERIKLAHEKAGWIISIFVTLLFMTIELTPIFFKLMLIKSPYDYLEENIKELIKANQGIEIKHNYYPDGEGIERDLVINHEVLKMLKEKVKLLETQSELSAKAIDAWKDKKLQDIEEHPEDYIAEQ</sequence>
<evidence type="ECO:0000313" key="3">
    <source>
        <dbReference type="Proteomes" id="UP001597073"/>
    </source>
</evidence>
<keyword evidence="1" id="KW-0812">Transmembrane</keyword>
<dbReference type="InterPro" id="IPR025519">
    <property type="entry name" value="DUF4407"/>
</dbReference>
<reference evidence="3" key="1">
    <citation type="journal article" date="2019" name="Int. J. Syst. Evol. Microbiol.">
        <title>The Global Catalogue of Microorganisms (GCM) 10K type strain sequencing project: providing services to taxonomists for standard genome sequencing and annotation.</title>
        <authorList>
            <consortium name="The Broad Institute Genomics Platform"/>
            <consortium name="The Broad Institute Genome Sequencing Center for Infectious Disease"/>
            <person name="Wu L."/>
            <person name="Ma J."/>
        </authorList>
    </citation>
    <scope>NUCLEOTIDE SEQUENCE [LARGE SCALE GENOMIC DNA]</scope>
    <source>
        <strain evidence="3">CCUG 60742</strain>
    </source>
</reference>
<feature type="transmembrane region" description="Helical" evidence="1">
    <location>
        <begin position="40"/>
        <end position="63"/>
    </location>
</feature>
<proteinExistence type="predicted"/>
<dbReference type="EMBL" id="JBHTIA010000006">
    <property type="protein sequence ID" value="MFD0765256.1"/>
    <property type="molecule type" value="Genomic_DNA"/>
</dbReference>
<keyword evidence="1" id="KW-1133">Transmembrane helix</keyword>
<accession>A0ABW2ZGC3</accession>
<organism evidence="2 3">
    <name type="scientific">Mucilaginibacter lutimaris</name>
    <dbReference type="NCBI Taxonomy" id="931629"/>
    <lineage>
        <taxon>Bacteria</taxon>
        <taxon>Pseudomonadati</taxon>
        <taxon>Bacteroidota</taxon>
        <taxon>Sphingobacteriia</taxon>
        <taxon>Sphingobacteriales</taxon>
        <taxon>Sphingobacteriaceae</taxon>
        <taxon>Mucilaginibacter</taxon>
    </lineage>
</organism>
<dbReference type="Proteomes" id="UP001597073">
    <property type="component" value="Unassembled WGS sequence"/>
</dbReference>
<evidence type="ECO:0000313" key="2">
    <source>
        <dbReference type="EMBL" id="MFD0765256.1"/>
    </source>
</evidence>
<feature type="transmembrane region" description="Helical" evidence="1">
    <location>
        <begin position="91"/>
        <end position="111"/>
    </location>
</feature>
<keyword evidence="3" id="KW-1185">Reference proteome</keyword>
<name>A0ABW2ZGC3_9SPHI</name>
<gene>
    <name evidence="2" type="ORF">ACFQZI_10370</name>
</gene>